<dbReference type="InterPro" id="IPR010921">
    <property type="entry name" value="Trp_repressor/repl_initiator"/>
</dbReference>
<name>T2SXG1_HELPX</name>
<feature type="binding site" evidence="8">
    <location>
        <position position="151"/>
    </location>
    <ligand>
        <name>ATP</name>
        <dbReference type="ChEBI" id="CHEBI:30616"/>
    </ligand>
</feature>
<keyword evidence="5 8" id="KW-0067">ATP-binding</keyword>
<dbReference type="GO" id="GO:0003688">
    <property type="term" value="F:DNA replication origin binding"/>
    <property type="evidence" value="ECO:0007669"/>
    <property type="project" value="UniProtKB-UniRule"/>
</dbReference>
<feature type="binding site" evidence="8">
    <location>
        <position position="155"/>
    </location>
    <ligand>
        <name>ATP</name>
        <dbReference type="ChEBI" id="CHEBI:30616"/>
    </ligand>
</feature>
<organism evidence="14 15">
    <name type="scientific">Helicobacter pylori PZ5056</name>
    <dbReference type="NCBI Taxonomy" id="1337393"/>
    <lineage>
        <taxon>Bacteria</taxon>
        <taxon>Pseudomonadati</taxon>
        <taxon>Campylobacterota</taxon>
        <taxon>Epsilonproteobacteria</taxon>
        <taxon>Campylobacterales</taxon>
        <taxon>Helicobacteraceae</taxon>
        <taxon>Helicobacter</taxon>
    </lineage>
</organism>
<evidence type="ECO:0000259" key="12">
    <source>
        <dbReference type="SMART" id="SM00382"/>
    </source>
</evidence>
<dbReference type="PROSITE" id="PS01008">
    <property type="entry name" value="DNAA"/>
    <property type="match status" value="1"/>
</dbReference>
<dbReference type="SMART" id="SM00382">
    <property type="entry name" value="AAA"/>
    <property type="match status" value="1"/>
</dbReference>
<dbReference type="PATRIC" id="fig|1337393.3.peg.846"/>
<comment type="subunit">
    <text evidence="8">Oligomerizes as a right-handed, spiral filament on DNA at oriC.</text>
</comment>
<dbReference type="InterPro" id="IPR013159">
    <property type="entry name" value="DnaA_C"/>
</dbReference>
<dbReference type="GO" id="GO:0006270">
    <property type="term" value="P:DNA replication initiation"/>
    <property type="evidence" value="ECO:0007669"/>
    <property type="project" value="UniProtKB-UniRule"/>
</dbReference>
<evidence type="ECO:0000256" key="8">
    <source>
        <dbReference type="HAMAP-Rule" id="MF_00377"/>
    </source>
</evidence>
<dbReference type="SUPFAM" id="SSF52540">
    <property type="entry name" value="P-loop containing nucleoside triphosphate hydrolases"/>
    <property type="match status" value="1"/>
</dbReference>
<dbReference type="InterPro" id="IPR038454">
    <property type="entry name" value="DnaA_N_sf"/>
</dbReference>
<dbReference type="InterPro" id="IPR027417">
    <property type="entry name" value="P-loop_NTPase"/>
</dbReference>
<keyword evidence="4 8" id="KW-0547">Nucleotide-binding</keyword>
<dbReference type="GO" id="GO:0005886">
    <property type="term" value="C:plasma membrane"/>
    <property type="evidence" value="ECO:0007669"/>
    <property type="project" value="TreeGrafter"/>
</dbReference>
<dbReference type="EMBL" id="ASYU01000178">
    <property type="protein sequence ID" value="EQD96985.1"/>
    <property type="molecule type" value="Genomic_DNA"/>
</dbReference>
<dbReference type="GO" id="GO:0008289">
    <property type="term" value="F:lipid binding"/>
    <property type="evidence" value="ECO:0007669"/>
    <property type="project" value="UniProtKB-KW"/>
</dbReference>
<dbReference type="PANTHER" id="PTHR30050:SF2">
    <property type="entry name" value="CHROMOSOMAL REPLICATION INITIATOR PROTEIN DNAA"/>
    <property type="match status" value="1"/>
</dbReference>
<keyword evidence="6 8" id="KW-0446">Lipid-binding</keyword>
<dbReference type="InterPro" id="IPR018312">
    <property type="entry name" value="Chromosome_initiator_DnaA_CS"/>
</dbReference>
<dbReference type="GO" id="GO:0006275">
    <property type="term" value="P:regulation of DNA replication"/>
    <property type="evidence" value="ECO:0007669"/>
    <property type="project" value="UniProtKB-UniRule"/>
</dbReference>
<dbReference type="PANTHER" id="PTHR30050">
    <property type="entry name" value="CHROMOSOMAL REPLICATION INITIATOR PROTEIN DNAA"/>
    <property type="match status" value="1"/>
</dbReference>
<comment type="caution">
    <text evidence="8">Lacks conserved residue(s) required for the propagation of feature annotation.</text>
</comment>
<proteinExistence type="inferred from homology"/>
<comment type="function">
    <text evidence="8 10">Plays an essential role in the initiation and regulation of chromosomal replication. ATP-DnaA binds to the origin of replication (oriC) to initiate formation of the DNA replication initiation complex once per cell cycle. Binds the DnaA box (a 9 base pair repeat at the origin) and separates the double-stranded (ds)DNA. Forms a right-handed helical filament on oriC DNA; dsDNA binds to the exterior of the filament while single-stranded (ss)DNA is stabiized in the filament's interior. The ATP-DnaA-oriC complex binds and stabilizes one strand of the AT-rich DNA unwinding element (DUE), permitting loading of DNA polymerase. After initiation quickly degrades to an ADP-DnaA complex that is not apt for DNA replication. Binds acidic phospholipids.</text>
</comment>
<dbReference type="FunFam" id="3.40.50.300:FF:002820">
    <property type="entry name" value="Chromosomal replication initiator protein DnaA"/>
    <property type="match status" value="1"/>
</dbReference>
<comment type="subcellular location">
    <subcellularLocation>
        <location evidence="8">Cytoplasm</location>
    </subcellularLocation>
</comment>
<gene>
    <name evidence="8" type="primary">dnaA</name>
    <name evidence="14" type="ORF">L933_05425</name>
</gene>
<feature type="binding site" evidence="8">
    <location>
        <position position="154"/>
    </location>
    <ligand>
        <name>ATP</name>
        <dbReference type="ChEBI" id="CHEBI:30616"/>
    </ligand>
</feature>
<evidence type="ECO:0000256" key="7">
    <source>
        <dbReference type="ARBA" id="ARBA00023125"/>
    </source>
</evidence>
<feature type="region of interest" description="Domain IV, binds dsDNA" evidence="8">
    <location>
        <begin position="322"/>
        <end position="458"/>
    </location>
</feature>
<accession>T2SXG1</accession>
<evidence type="ECO:0000259" key="13">
    <source>
        <dbReference type="SMART" id="SM00760"/>
    </source>
</evidence>
<evidence type="ECO:0000313" key="15">
    <source>
        <dbReference type="Proteomes" id="UP000015834"/>
    </source>
</evidence>
<comment type="domain">
    <text evidence="8">Domain I is involved in oligomerization and binding regulators, domain II is flexibile and of varying length in different bacteria, domain III forms the AAA+ region, while domain IV binds dsDNA.</text>
</comment>
<dbReference type="InterPro" id="IPR013317">
    <property type="entry name" value="DnaA_dom"/>
</dbReference>
<feature type="binding site" evidence="8">
    <location>
        <position position="153"/>
    </location>
    <ligand>
        <name>ATP</name>
        <dbReference type="ChEBI" id="CHEBI:30616"/>
    </ligand>
</feature>
<dbReference type="FunFam" id="1.10.1750.10:FF:000007">
    <property type="entry name" value="Chromosomal replication initiator protein DnaA"/>
    <property type="match status" value="1"/>
</dbReference>
<evidence type="ECO:0000256" key="2">
    <source>
        <dbReference type="ARBA" id="ARBA00022490"/>
    </source>
</evidence>
<evidence type="ECO:0000313" key="14">
    <source>
        <dbReference type="EMBL" id="EQD96985.1"/>
    </source>
</evidence>
<evidence type="ECO:0000256" key="10">
    <source>
        <dbReference type="RuleBase" id="RU000577"/>
    </source>
</evidence>
<keyword evidence="7 8" id="KW-0238">DNA-binding</keyword>
<protein>
    <recommendedName>
        <fullName evidence="8 9">Chromosomal replication initiator protein DnaA</fullName>
    </recommendedName>
</protein>
<reference evidence="14 15" key="1">
    <citation type="journal article" date="2013" name="Genome Announc.">
        <title>Draft Genome Sequences of Helicobacter pylori Strains Isolated from Regions of Low and High Gastric Cancer Risk in Colombia.</title>
        <authorList>
            <person name="Sheh A."/>
            <person name="Piazuelo M.B."/>
            <person name="Wilson K.T."/>
            <person name="Correa P."/>
            <person name="Fox J.G."/>
        </authorList>
    </citation>
    <scope>NUCLEOTIDE SEQUENCE [LARGE SCALE GENOMIC DNA]</scope>
    <source>
        <strain evidence="14 15">PZ5056</strain>
    </source>
</reference>
<dbReference type="Proteomes" id="UP000015834">
    <property type="component" value="Unassembled WGS sequence"/>
</dbReference>
<dbReference type="Gene3D" id="1.10.8.60">
    <property type="match status" value="1"/>
</dbReference>
<evidence type="ECO:0000256" key="4">
    <source>
        <dbReference type="ARBA" id="ARBA00022741"/>
    </source>
</evidence>
<dbReference type="InterPro" id="IPR020591">
    <property type="entry name" value="Chromosome_initiator_DnaA-like"/>
</dbReference>
<evidence type="ECO:0000256" key="1">
    <source>
        <dbReference type="ARBA" id="ARBA00006583"/>
    </source>
</evidence>
<evidence type="ECO:0000256" key="6">
    <source>
        <dbReference type="ARBA" id="ARBA00023121"/>
    </source>
</evidence>
<dbReference type="InterPro" id="IPR001957">
    <property type="entry name" value="Chromosome_initiator_DnaA"/>
</dbReference>
<dbReference type="CDD" id="cd00009">
    <property type="entry name" value="AAA"/>
    <property type="match status" value="1"/>
</dbReference>
<comment type="caution">
    <text evidence="14">The sequence shown here is derived from an EMBL/GenBank/DDBJ whole genome shotgun (WGS) entry which is preliminary data.</text>
</comment>
<evidence type="ECO:0000256" key="9">
    <source>
        <dbReference type="NCBIfam" id="TIGR00362"/>
    </source>
</evidence>
<feature type="region of interest" description="Domain I, interacts with DnaA modulators" evidence="8">
    <location>
        <begin position="1"/>
        <end position="95"/>
    </location>
</feature>
<dbReference type="InterPro" id="IPR003593">
    <property type="entry name" value="AAA+_ATPase"/>
</dbReference>
<dbReference type="Gene3D" id="1.10.1750.10">
    <property type="match status" value="1"/>
</dbReference>
<keyword evidence="2 8" id="KW-0963">Cytoplasm</keyword>
<feature type="domain" description="AAA+ ATPase" evidence="12">
    <location>
        <begin position="140"/>
        <end position="268"/>
    </location>
</feature>
<dbReference type="CDD" id="cd06571">
    <property type="entry name" value="Bac_DnaA_C"/>
    <property type="match status" value="1"/>
</dbReference>
<evidence type="ECO:0000256" key="3">
    <source>
        <dbReference type="ARBA" id="ARBA00022705"/>
    </source>
</evidence>
<dbReference type="SUPFAM" id="SSF48295">
    <property type="entry name" value="TrpR-like"/>
    <property type="match status" value="1"/>
</dbReference>
<keyword evidence="3 8" id="KW-0235">DNA replication</keyword>
<dbReference type="Pfam" id="PF08299">
    <property type="entry name" value="Bac_DnaA_C"/>
    <property type="match status" value="1"/>
</dbReference>
<dbReference type="NCBIfam" id="TIGR00362">
    <property type="entry name" value="DnaA"/>
    <property type="match status" value="1"/>
</dbReference>
<dbReference type="PRINTS" id="PR00051">
    <property type="entry name" value="DNAA"/>
</dbReference>
<comment type="similarity">
    <text evidence="1 8 11">Belongs to the DnaA family.</text>
</comment>
<evidence type="ECO:0000256" key="11">
    <source>
        <dbReference type="RuleBase" id="RU004227"/>
    </source>
</evidence>
<sequence>MDTNNNIEKEILALVKQKVSLIEYENYFSQLKYNPNASKSDIAFFYAPNKVLCTTITAKYGALLKEILSQNKVGMHLAHSVDVRIEVAPKIQVNAQSNINYKAVKTSVKDSYTFENFVVGSCNNTVYEIAKKVAQSDTPPYNPVLFYGGTGLGKTHILNAIGNHALEKHKKVVLVTSEDFLTDFLKHLDNKNMDSFKKKYRHCDFFLLDDAQFLQGKPKLEEEFFHTFNELHANSKQIVLISDRSPKNIAGLEDRLKSRFEWGITAKVMPPDLETKLSIVKQKCQLNKITLPEEVMEYIAQHISDNIRQMEGAIIKISVNANLMNATIDLNLAKTVLEDLQKDHAEGSSLENILLAVAQSLNLKSSEIKVSSRQKNVALARKLVVYFARLYTPNPTLLLAQFLDLKDHSSISKMYSGVKKMLEEEKSPFILSLREEIKNRLNELNELNDKKTAFNSSE</sequence>
<dbReference type="Gene3D" id="3.30.300.180">
    <property type="match status" value="1"/>
</dbReference>
<dbReference type="Gene3D" id="3.40.50.300">
    <property type="entry name" value="P-loop containing nucleotide triphosphate hydrolases"/>
    <property type="match status" value="1"/>
</dbReference>
<dbReference type="Pfam" id="PF00308">
    <property type="entry name" value="Bac_DnaA"/>
    <property type="match status" value="1"/>
</dbReference>
<dbReference type="GO" id="GO:0005524">
    <property type="term" value="F:ATP binding"/>
    <property type="evidence" value="ECO:0007669"/>
    <property type="project" value="UniProtKB-UniRule"/>
</dbReference>
<feature type="domain" description="Chromosomal replication initiator DnaA C-terminal" evidence="13">
    <location>
        <begin position="349"/>
        <end position="418"/>
    </location>
</feature>
<dbReference type="HAMAP" id="MF_00377">
    <property type="entry name" value="DnaA_bact"/>
    <property type="match status" value="1"/>
</dbReference>
<evidence type="ECO:0000256" key="5">
    <source>
        <dbReference type="ARBA" id="ARBA00022840"/>
    </source>
</evidence>
<dbReference type="SMART" id="SM00760">
    <property type="entry name" value="Bac_DnaA_C"/>
    <property type="match status" value="1"/>
</dbReference>
<dbReference type="GO" id="GO:0005737">
    <property type="term" value="C:cytoplasm"/>
    <property type="evidence" value="ECO:0007669"/>
    <property type="project" value="UniProtKB-SubCell"/>
</dbReference>
<dbReference type="AlphaFoldDB" id="T2SXG1"/>